<organism evidence="5 6">
    <name type="scientific">Diversispora epigaea</name>
    <dbReference type="NCBI Taxonomy" id="1348612"/>
    <lineage>
        <taxon>Eukaryota</taxon>
        <taxon>Fungi</taxon>
        <taxon>Fungi incertae sedis</taxon>
        <taxon>Mucoromycota</taxon>
        <taxon>Glomeromycotina</taxon>
        <taxon>Glomeromycetes</taxon>
        <taxon>Diversisporales</taxon>
        <taxon>Diversisporaceae</taxon>
        <taxon>Diversispora</taxon>
    </lineage>
</organism>
<evidence type="ECO:0000256" key="3">
    <source>
        <dbReference type="ARBA" id="ARBA00023235"/>
    </source>
</evidence>
<keyword evidence="1" id="KW-0312">Gluconeogenesis</keyword>
<feature type="region of interest" description="Disordered" evidence="4">
    <location>
        <begin position="113"/>
        <end position="135"/>
    </location>
</feature>
<dbReference type="GO" id="GO:0006096">
    <property type="term" value="P:glycolytic process"/>
    <property type="evidence" value="ECO:0007669"/>
    <property type="project" value="UniProtKB-KW"/>
</dbReference>
<evidence type="ECO:0000256" key="2">
    <source>
        <dbReference type="ARBA" id="ARBA00023152"/>
    </source>
</evidence>
<evidence type="ECO:0000313" key="5">
    <source>
        <dbReference type="EMBL" id="RHZ81157.1"/>
    </source>
</evidence>
<proteinExistence type="predicted"/>
<dbReference type="Gene3D" id="3.40.50.10490">
    <property type="entry name" value="Glucose-6-phosphate isomerase like protein, domain 1"/>
    <property type="match status" value="2"/>
</dbReference>
<evidence type="ECO:0000313" key="6">
    <source>
        <dbReference type="Proteomes" id="UP000266861"/>
    </source>
</evidence>
<dbReference type="AlphaFoldDB" id="A0A397J1B2"/>
<protein>
    <submittedName>
        <fullName evidence="5">Uncharacterized protein</fullName>
    </submittedName>
</protein>
<dbReference type="Proteomes" id="UP000266861">
    <property type="component" value="Unassembled WGS sequence"/>
</dbReference>
<dbReference type="Pfam" id="PF00342">
    <property type="entry name" value="PGI"/>
    <property type="match status" value="1"/>
</dbReference>
<keyword evidence="6" id="KW-1185">Reference proteome</keyword>
<evidence type="ECO:0000256" key="4">
    <source>
        <dbReference type="SAM" id="MobiDB-lite"/>
    </source>
</evidence>
<dbReference type="PANTHER" id="PTHR11469:SF1">
    <property type="entry name" value="GLUCOSE-6-PHOSPHATE ISOMERASE"/>
    <property type="match status" value="1"/>
</dbReference>
<dbReference type="STRING" id="1348612.A0A397J1B2"/>
<sequence length="321" mass="36968">MSALNIQKTRLFKKDETGFKIFPYWICQPNIRLTENAKKNQDELMRKENLSDENNKPTNDEPQVGKVGANFKLLLKIEELEKKIKSHNETNQSPLTQISELIRCLKNAKKNQDELMRKENLSDENNKPTNDEPQVGKVGANFKLLLKIEELEKKIKSHNETNQSPLTQISELIRCLIELNSWKVLQKHYEEVGKHLIMKDLFSQDPHRFDTFSRQFKGECTGFSILLDYSKNIITKDTFNTLIELVKEARVEEFRDKIPRIALRNVSNNPICDNGVNVVPEVNKVLEQMRNTSDAIRNGKWTGYTGKAIVDIVNIGIGGCN</sequence>
<dbReference type="GO" id="GO:0006094">
    <property type="term" value="P:gluconeogenesis"/>
    <property type="evidence" value="ECO:0007669"/>
    <property type="project" value="UniProtKB-KW"/>
</dbReference>
<dbReference type="InterPro" id="IPR046348">
    <property type="entry name" value="SIS_dom_sf"/>
</dbReference>
<feature type="compositionally biased region" description="Basic and acidic residues" evidence="4">
    <location>
        <begin position="113"/>
        <end position="130"/>
    </location>
</feature>
<dbReference type="GO" id="GO:0048029">
    <property type="term" value="F:monosaccharide binding"/>
    <property type="evidence" value="ECO:0007669"/>
    <property type="project" value="TreeGrafter"/>
</dbReference>
<keyword evidence="3" id="KW-0413">Isomerase</keyword>
<dbReference type="GO" id="GO:0097367">
    <property type="term" value="F:carbohydrate derivative binding"/>
    <property type="evidence" value="ECO:0007669"/>
    <property type="project" value="InterPro"/>
</dbReference>
<evidence type="ECO:0000256" key="1">
    <source>
        <dbReference type="ARBA" id="ARBA00022432"/>
    </source>
</evidence>
<accession>A0A397J1B2</accession>
<name>A0A397J1B2_9GLOM</name>
<gene>
    <name evidence="5" type="ORF">Glove_123g149</name>
</gene>
<dbReference type="OrthoDB" id="5831190at2759"/>
<dbReference type="GO" id="GO:0004347">
    <property type="term" value="F:glucose-6-phosphate isomerase activity"/>
    <property type="evidence" value="ECO:0007669"/>
    <property type="project" value="InterPro"/>
</dbReference>
<comment type="caution">
    <text evidence="5">The sequence shown here is derived from an EMBL/GenBank/DDBJ whole genome shotgun (WGS) entry which is preliminary data.</text>
</comment>
<dbReference type="SUPFAM" id="SSF53697">
    <property type="entry name" value="SIS domain"/>
    <property type="match status" value="1"/>
</dbReference>
<keyword evidence="2" id="KW-0324">Glycolysis</keyword>
<dbReference type="GO" id="GO:0051156">
    <property type="term" value="P:glucose 6-phosphate metabolic process"/>
    <property type="evidence" value="ECO:0007669"/>
    <property type="project" value="TreeGrafter"/>
</dbReference>
<dbReference type="PROSITE" id="PS51463">
    <property type="entry name" value="P_GLUCOSE_ISOMERASE_3"/>
    <property type="match status" value="1"/>
</dbReference>
<dbReference type="PANTHER" id="PTHR11469">
    <property type="entry name" value="GLUCOSE-6-PHOSPHATE ISOMERASE"/>
    <property type="match status" value="1"/>
</dbReference>
<dbReference type="EMBL" id="PQFF01000115">
    <property type="protein sequence ID" value="RHZ81157.1"/>
    <property type="molecule type" value="Genomic_DNA"/>
</dbReference>
<dbReference type="InterPro" id="IPR001672">
    <property type="entry name" value="G6P_Isomerase"/>
</dbReference>
<reference evidence="5 6" key="1">
    <citation type="submission" date="2018-08" db="EMBL/GenBank/DDBJ databases">
        <title>Genome and evolution of the arbuscular mycorrhizal fungus Diversispora epigaea (formerly Glomus versiforme) and its bacterial endosymbionts.</title>
        <authorList>
            <person name="Sun X."/>
            <person name="Fei Z."/>
            <person name="Harrison M."/>
        </authorList>
    </citation>
    <scope>NUCLEOTIDE SEQUENCE [LARGE SCALE GENOMIC DNA]</scope>
    <source>
        <strain evidence="5 6">IT104</strain>
    </source>
</reference>
<dbReference type="GO" id="GO:0005829">
    <property type="term" value="C:cytosol"/>
    <property type="evidence" value="ECO:0007669"/>
    <property type="project" value="TreeGrafter"/>
</dbReference>